<proteinExistence type="predicted"/>
<evidence type="ECO:0000313" key="2">
    <source>
        <dbReference type="Proteomes" id="UP000232163"/>
    </source>
</evidence>
<comment type="caution">
    <text evidence="1">The sequence shown here is derived from an EMBL/GenBank/DDBJ whole genome shotgun (WGS) entry which is preliminary data.</text>
</comment>
<name>A0A2N9W453_9HYPH</name>
<dbReference type="RefSeq" id="WP_099999330.1">
    <property type="nucleotide sequence ID" value="NZ_CP017940.1"/>
</dbReference>
<gene>
    <name evidence="1" type="ORF">B5P45_01600</name>
</gene>
<dbReference type="KEGG" id="pht:BLM14_10480"/>
<dbReference type="Pfam" id="PF11367">
    <property type="entry name" value="Tail_completion_gp17"/>
    <property type="match status" value="1"/>
</dbReference>
<reference evidence="1 2" key="1">
    <citation type="journal article" date="2017" name="Int J Environ Stud">
        <title>Does the Miocene-Pliocene relict legume Oxytropis triphylla form nitrogen-fixing nodules with a combination of bacterial strains?</title>
        <authorList>
            <person name="Safronova V."/>
            <person name="Belimov A."/>
            <person name="Sazanova A."/>
            <person name="Kuznetsova I."/>
            <person name="Popova J."/>
            <person name="Andronov E."/>
            <person name="Verkhozina A."/>
            <person name="Tikhonovich I."/>
        </authorList>
    </citation>
    <scope>NUCLEOTIDE SEQUENCE [LARGE SCALE GENOMIC DNA]</scope>
    <source>
        <strain evidence="1 2">Tri-38</strain>
    </source>
</reference>
<sequence length="139" mass="15370">MIEPSLAFRTAIRTRLINDINVTALVSASSILAGSTRPANFPCIMLADVQTQFLGYAAGSQYQARVFVDAHIWAIENGEDTAKSIGFAVMNALRDIPNPEAFAIDELQKSSVRWMKDPDPTKDYTHGVLSLEAVIRWKE</sequence>
<dbReference type="AlphaFoldDB" id="A0A2N9W453"/>
<dbReference type="InterPro" id="IPR053745">
    <property type="entry name" value="Viral_Tail_Comp_sf"/>
</dbReference>
<accession>A0A2N9W453</accession>
<protein>
    <recommendedName>
        <fullName evidence="3">DUF3168 domain-containing protein</fullName>
    </recommendedName>
</protein>
<dbReference type="OrthoDB" id="7630456at2"/>
<organism evidence="1 2">
    <name type="scientific">Phyllobacterium zundukense</name>
    <dbReference type="NCBI Taxonomy" id="1867719"/>
    <lineage>
        <taxon>Bacteria</taxon>
        <taxon>Pseudomonadati</taxon>
        <taxon>Pseudomonadota</taxon>
        <taxon>Alphaproteobacteria</taxon>
        <taxon>Hyphomicrobiales</taxon>
        <taxon>Phyllobacteriaceae</taxon>
        <taxon>Phyllobacterium</taxon>
    </lineage>
</organism>
<dbReference type="InterPro" id="IPR021508">
    <property type="entry name" value="Gp17-like"/>
</dbReference>
<evidence type="ECO:0008006" key="3">
    <source>
        <dbReference type="Google" id="ProtNLM"/>
    </source>
</evidence>
<dbReference type="Gene3D" id="3.30.2000.30">
    <property type="match status" value="1"/>
</dbReference>
<dbReference type="EMBL" id="MZMT01000003">
    <property type="protein sequence ID" value="PIO46521.1"/>
    <property type="molecule type" value="Genomic_DNA"/>
</dbReference>
<keyword evidence="2" id="KW-1185">Reference proteome</keyword>
<dbReference type="Proteomes" id="UP000232163">
    <property type="component" value="Unassembled WGS sequence"/>
</dbReference>
<evidence type="ECO:0000313" key="1">
    <source>
        <dbReference type="EMBL" id="PIO46521.1"/>
    </source>
</evidence>